<name>K9TCN0_9CYAN</name>
<dbReference type="Proteomes" id="UP000010367">
    <property type="component" value="Chromosome"/>
</dbReference>
<dbReference type="RefSeq" id="WP_015147302.1">
    <property type="nucleotide sequence ID" value="NC_019693.1"/>
</dbReference>
<dbReference type="OrthoDB" id="456916at2"/>
<sequence length="142" mass="16238">MQFEDAWQQYDFTEAELLSMGWQFPYDYVLNLNYYWELNGRGSASEVASVDQPLKLILCSCIRLDVQINSNLETETQPFQTLGTIVGWGQVTPSFWLENLSLPASDWIHLFFEIGGNNKIETVMRSLSIEPLTQPALAPLSR</sequence>
<evidence type="ECO:0000313" key="1">
    <source>
        <dbReference type="EMBL" id="AFY80652.1"/>
    </source>
</evidence>
<gene>
    <name evidence="1" type="ORF">Oscil6304_0920</name>
</gene>
<dbReference type="eggNOG" id="ENOG5033V5M">
    <property type="taxonomic scope" value="Bacteria"/>
</dbReference>
<keyword evidence="2" id="KW-1185">Reference proteome</keyword>
<proteinExistence type="predicted"/>
<dbReference type="InParanoid" id="K9TCN0"/>
<dbReference type="EMBL" id="CP003607">
    <property type="protein sequence ID" value="AFY80652.1"/>
    <property type="molecule type" value="Genomic_DNA"/>
</dbReference>
<reference evidence="1 2" key="1">
    <citation type="submission" date="2012-06" db="EMBL/GenBank/DDBJ databases">
        <title>Finished chromosome of genome of Oscillatoria acuminata PCC 6304.</title>
        <authorList>
            <consortium name="US DOE Joint Genome Institute"/>
            <person name="Gugger M."/>
            <person name="Coursin T."/>
            <person name="Rippka R."/>
            <person name="Tandeau De Marsac N."/>
            <person name="Huntemann M."/>
            <person name="Wei C.-L."/>
            <person name="Han J."/>
            <person name="Detter J.C."/>
            <person name="Han C."/>
            <person name="Tapia R."/>
            <person name="Davenport K."/>
            <person name="Daligault H."/>
            <person name="Erkkila T."/>
            <person name="Gu W."/>
            <person name="Munk A.C.C."/>
            <person name="Teshima H."/>
            <person name="Xu Y."/>
            <person name="Chain P."/>
            <person name="Chen A."/>
            <person name="Krypides N."/>
            <person name="Mavromatis K."/>
            <person name="Markowitz V."/>
            <person name="Szeto E."/>
            <person name="Ivanova N."/>
            <person name="Mikhailova N."/>
            <person name="Ovchinnikova G."/>
            <person name="Pagani I."/>
            <person name="Pati A."/>
            <person name="Goodwin L."/>
            <person name="Peters L."/>
            <person name="Pitluck S."/>
            <person name="Woyke T."/>
            <person name="Kerfeld C."/>
        </authorList>
    </citation>
    <scope>NUCLEOTIDE SEQUENCE [LARGE SCALE GENOMIC DNA]</scope>
    <source>
        <strain evidence="1 2">PCC 6304</strain>
    </source>
</reference>
<dbReference type="HOGENOM" id="CLU_1821814_0_0_3"/>
<organism evidence="1 2">
    <name type="scientific">Oscillatoria acuminata PCC 6304</name>
    <dbReference type="NCBI Taxonomy" id="56110"/>
    <lineage>
        <taxon>Bacteria</taxon>
        <taxon>Bacillati</taxon>
        <taxon>Cyanobacteriota</taxon>
        <taxon>Cyanophyceae</taxon>
        <taxon>Oscillatoriophycideae</taxon>
        <taxon>Oscillatoriales</taxon>
        <taxon>Oscillatoriaceae</taxon>
        <taxon>Oscillatoria</taxon>
    </lineage>
</organism>
<accession>K9TCN0</accession>
<dbReference type="KEGG" id="oac:Oscil6304_0920"/>
<protein>
    <submittedName>
        <fullName evidence="1">Uncharacterized protein</fullName>
    </submittedName>
</protein>
<dbReference type="PATRIC" id="fig|56110.3.peg.1109"/>
<evidence type="ECO:0000313" key="2">
    <source>
        <dbReference type="Proteomes" id="UP000010367"/>
    </source>
</evidence>
<dbReference type="AlphaFoldDB" id="K9TCN0"/>
<dbReference type="STRING" id="56110.Oscil6304_0920"/>